<dbReference type="Gene3D" id="3.40.50.300">
    <property type="entry name" value="P-loop containing nucleotide triphosphate hydrolases"/>
    <property type="match status" value="2"/>
</dbReference>
<evidence type="ECO:0000256" key="22">
    <source>
        <dbReference type="ARBA" id="ARBA00074289"/>
    </source>
</evidence>
<evidence type="ECO:0000256" key="23">
    <source>
        <dbReference type="ARBA" id="ARBA00076757"/>
    </source>
</evidence>
<dbReference type="GO" id="GO:0016787">
    <property type="term" value="F:hydrolase activity"/>
    <property type="evidence" value="ECO:0007669"/>
    <property type="project" value="UniProtKB-KW"/>
</dbReference>
<dbReference type="AlphaFoldDB" id="A0AAD5LSQ4"/>
<comment type="cofactor">
    <cofactor evidence="1">
        <name>Zn(2+)</name>
        <dbReference type="ChEBI" id="CHEBI:29105"/>
    </cofactor>
</comment>
<dbReference type="SMART" id="SM00490">
    <property type="entry name" value="HELICc"/>
    <property type="match status" value="1"/>
</dbReference>
<dbReference type="InterPro" id="IPR001650">
    <property type="entry name" value="Helicase_C-like"/>
</dbReference>
<dbReference type="CDD" id="cd18794">
    <property type="entry name" value="SF2_C_RecQ"/>
    <property type="match status" value="1"/>
</dbReference>
<organism evidence="29 30">
    <name type="scientific">Daphnia sinensis</name>
    <dbReference type="NCBI Taxonomy" id="1820382"/>
    <lineage>
        <taxon>Eukaryota</taxon>
        <taxon>Metazoa</taxon>
        <taxon>Ecdysozoa</taxon>
        <taxon>Arthropoda</taxon>
        <taxon>Crustacea</taxon>
        <taxon>Branchiopoda</taxon>
        <taxon>Diplostraca</taxon>
        <taxon>Cladocera</taxon>
        <taxon>Anomopoda</taxon>
        <taxon>Daphniidae</taxon>
        <taxon>Daphnia</taxon>
        <taxon>Daphnia similis group</taxon>
    </lineage>
</organism>
<keyword evidence="13" id="KW-0067">ATP-binding</keyword>
<dbReference type="Pfam" id="PF00270">
    <property type="entry name" value="DEAD"/>
    <property type="match status" value="1"/>
</dbReference>
<dbReference type="Pfam" id="PF00271">
    <property type="entry name" value="Helicase_C"/>
    <property type="match status" value="1"/>
</dbReference>
<evidence type="ECO:0000256" key="9">
    <source>
        <dbReference type="ARBA" id="ARBA00022763"/>
    </source>
</evidence>
<dbReference type="InterPro" id="IPR014001">
    <property type="entry name" value="Helicase_ATP-bd"/>
</dbReference>
<dbReference type="InterPro" id="IPR002464">
    <property type="entry name" value="DNA/RNA_helicase_DEAH_CS"/>
</dbReference>
<feature type="compositionally biased region" description="Basic and acidic residues" evidence="26">
    <location>
        <begin position="471"/>
        <end position="493"/>
    </location>
</feature>
<dbReference type="PANTHER" id="PTHR13710">
    <property type="entry name" value="DNA HELICASE RECQ FAMILY MEMBER"/>
    <property type="match status" value="1"/>
</dbReference>
<keyword evidence="5" id="KW-0132">Cell division</keyword>
<dbReference type="GO" id="GO:0051301">
    <property type="term" value="P:cell division"/>
    <property type="evidence" value="ECO:0007669"/>
    <property type="project" value="UniProtKB-KW"/>
</dbReference>
<evidence type="ECO:0000256" key="15">
    <source>
        <dbReference type="ARBA" id="ARBA00023204"/>
    </source>
</evidence>
<keyword evidence="17" id="KW-0539">Nucleus</keyword>
<comment type="catalytic activity">
    <reaction evidence="21">
        <text>ATP + H2O = ADP + phosphate + H(+)</text>
        <dbReference type="Rhea" id="RHEA:13065"/>
        <dbReference type="ChEBI" id="CHEBI:15377"/>
        <dbReference type="ChEBI" id="CHEBI:15378"/>
        <dbReference type="ChEBI" id="CHEBI:30616"/>
        <dbReference type="ChEBI" id="CHEBI:43474"/>
        <dbReference type="ChEBI" id="CHEBI:456216"/>
    </reaction>
</comment>
<evidence type="ECO:0000256" key="4">
    <source>
        <dbReference type="ARBA" id="ARBA00022553"/>
    </source>
</evidence>
<evidence type="ECO:0000256" key="16">
    <source>
        <dbReference type="ARBA" id="ARBA00023235"/>
    </source>
</evidence>
<feature type="compositionally biased region" description="Basic and acidic residues" evidence="26">
    <location>
        <begin position="873"/>
        <end position="888"/>
    </location>
</feature>
<gene>
    <name evidence="29" type="ORF">GHT06_010741</name>
</gene>
<feature type="region of interest" description="Disordered" evidence="26">
    <location>
        <begin position="742"/>
        <end position="983"/>
    </location>
</feature>
<evidence type="ECO:0000256" key="20">
    <source>
        <dbReference type="ARBA" id="ARBA00034808"/>
    </source>
</evidence>
<dbReference type="GO" id="GO:0006355">
    <property type="term" value="P:regulation of DNA-templated transcription"/>
    <property type="evidence" value="ECO:0007669"/>
    <property type="project" value="InterPro"/>
</dbReference>
<comment type="subcellular location">
    <subcellularLocation>
        <location evidence="2">Nucleus</location>
        <location evidence="2">Nucleoplasm</location>
    </subcellularLocation>
</comment>
<comment type="catalytic activity">
    <reaction evidence="19">
        <text>Couples ATP hydrolysis with the unwinding of duplex DNA by translocating in the 3'-5' direction.</text>
        <dbReference type="EC" id="5.6.2.4"/>
    </reaction>
</comment>
<keyword evidence="14" id="KW-0238">DNA-binding</keyword>
<evidence type="ECO:0000256" key="12">
    <source>
        <dbReference type="ARBA" id="ARBA00022833"/>
    </source>
</evidence>
<keyword evidence="16" id="KW-0413">Isomerase</keyword>
<keyword evidence="12" id="KW-0862">Zinc</keyword>
<evidence type="ECO:0000256" key="25">
    <source>
        <dbReference type="ARBA" id="ARBA00084014"/>
    </source>
</evidence>
<dbReference type="Proteomes" id="UP000820818">
    <property type="component" value="Linkage Group LG2"/>
</dbReference>
<feature type="compositionally biased region" description="Low complexity" evidence="26">
    <location>
        <begin position="904"/>
        <end position="958"/>
    </location>
</feature>
<keyword evidence="11 29" id="KW-0347">Helicase</keyword>
<evidence type="ECO:0000256" key="24">
    <source>
        <dbReference type="ARBA" id="ARBA00078243"/>
    </source>
</evidence>
<name>A0AAD5LSQ4_9CRUS</name>
<evidence type="ECO:0000259" key="28">
    <source>
        <dbReference type="PROSITE" id="PS51194"/>
    </source>
</evidence>
<evidence type="ECO:0000256" key="6">
    <source>
        <dbReference type="ARBA" id="ARBA00022705"/>
    </source>
</evidence>
<dbReference type="PROSITE" id="PS00690">
    <property type="entry name" value="DEAH_ATP_HELICASE"/>
    <property type="match status" value="1"/>
</dbReference>
<dbReference type="GO" id="GO:0005737">
    <property type="term" value="C:cytoplasm"/>
    <property type="evidence" value="ECO:0007669"/>
    <property type="project" value="TreeGrafter"/>
</dbReference>
<evidence type="ECO:0000256" key="3">
    <source>
        <dbReference type="ARBA" id="ARBA00005446"/>
    </source>
</evidence>
<sequence>MGNDTLETVHKTLEEKFGHTEFKSTLQKDAVLAAIQGSCDVFVSMPTGSGKSLCYQLPAVIKERCVAVVVSPLLALITDQIEHLVKRKIVAETINSKMLADDRSRVCNDLKTKCPNTQLLYITPEQAATSSFQEILAHLHKHKQLSYFVVDEAHCVSQWGHDFRPDYLKLGKLREKYMDIPCIALTATATAQVEKDIYEQLSLRAPVARFKTSCFRPNLFYDVAFQNTSADPETDLALYASEWLGDNWETQPLKTRPCGIIYCRTRETTGTLAEMLTSKGVPTKAYHAGLKDRERAAVQDEWMTGKIPVITATISFGMGVDKASVRFVAHWCMPQSVAGYYQESGRAGRDGKPAGCRIFYSRKERNAVEFLLKQDIAKKSKKGKKYEKQGQLAMKSYEAMVRYCETPQCRHGVFSAYFGDKPPDCKKKCDFCLDPKGTDQKTQAFFSSDVGKIPSLNLFDDDSDLYGGGRRGQEKETDYYRKTKEESGAKKEKNSLIAKQFSIRRGSGGSDDAPQITPEELEAIRKSVLTAAESTSIKIAGLKITSRESYFKLLQEALWKNYVQARKVEPDLPNLSEDEIMLRALEIEYAVFSATTVITIYRRKMALLTSEIKKETDKFNLYVHAPEAAVAVSGASSDLDTENSSSSFVKASEMMSANPAIAEDKSLKPEVVQDSSLQTPASPVGSSLFGKKRVSRLVASENGIVPFSSLPPPPKPASSESDLIARAKEVEARLSTQLSFMSKSTGADLSVKQPDSTSGIDRSNKSRNGSGKESPKTSSKRTSYKSSKRSLESQTSLDRFFTSKKQRLEAQPDNSEIDTLSMETKTEKPTTQPSTETAKREKYSHRHEKPIKLEPGATPSKTEKPKSSSGGSRSEEKMKPSSKDDREMSSSITPVEKVEKPKDSSSSADKSRGSSASADKSKSSSNSAEKSKSSSGSADKSRSGSGSADKSRSGSGSAEKSKTGSGSAEKKKSTSSPDKSKQDIANLVIRCLMPHYAEKKISSRDLFKALARHLSHVVRSLTPPLTSEADVKEFIEKFFQERGGKVNSEEDFK</sequence>
<keyword evidence="15" id="KW-0234">DNA repair</keyword>
<comment type="caution">
    <text evidence="29">The sequence shown here is derived from an EMBL/GenBank/DDBJ whole genome shotgun (WGS) entry which is preliminary data.</text>
</comment>
<feature type="compositionally biased region" description="Polar residues" evidence="26">
    <location>
        <begin position="812"/>
        <end position="836"/>
    </location>
</feature>
<evidence type="ECO:0000256" key="5">
    <source>
        <dbReference type="ARBA" id="ARBA00022618"/>
    </source>
</evidence>
<dbReference type="SMART" id="SM00487">
    <property type="entry name" value="DEXDc"/>
    <property type="match status" value="1"/>
</dbReference>
<evidence type="ECO:0000259" key="27">
    <source>
        <dbReference type="PROSITE" id="PS51192"/>
    </source>
</evidence>
<keyword evidence="18" id="KW-0131">Cell cycle</keyword>
<evidence type="ECO:0000256" key="19">
    <source>
        <dbReference type="ARBA" id="ARBA00034617"/>
    </source>
</evidence>
<feature type="compositionally biased region" description="Basic and acidic residues" evidence="26">
    <location>
        <begin position="968"/>
        <end position="982"/>
    </location>
</feature>
<dbReference type="EMBL" id="WJBH02000002">
    <property type="protein sequence ID" value="KAI9563283.1"/>
    <property type="molecule type" value="Genomic_DNA"/>
</dbReference>
<dbReference type="GO" id="GO:0010605">
    <property type="term" value="P:negative regulation of macromolecule metabolic process"/>
    <property type="evidence" value="ECO:0007669"/>
    <property type="project" value="UniProtKB-ARBA"/>
</dbReference>
<dbReference type="SUPFAM" id="SSF52540">
    <property type="entry name" value="P-loop containing nucleoside triphosphate hydrolases"/>
    <property type="match status" value="1"/>
</dbReference>
<evidence type="ECO:0000256" key="14">
    <source>
        <dbReference type="ARBA" id="ARBA00023125"/>
    </source>
</evidence>
<evidence type="ECO:0000256" key="7">
    <source>
        <dbReference type="ARBA" id="ARBA00022723"/>
    </source>
</evidence>
<evidence type="ECO:0000256" key="1">
    <source>
        <dbReference type="ARBA" id="ARBA00001947"/>
    </source>
</evidence>
<dbReference type="InterPro" id="IPR027417">
    <property type="entry name" value="P-loop_NTPase"/>
</dbReference>
<feature type="region of interest" description="Disordered" evidence="26">
    <location>
        <begin position="467"/>
        <end position="493"/>
    </location>
</feature>
<dbReference type="GO" id="GO:0009378">
    <property type="term" value="F:four-way junction helicase activity"/>
    <property type="evidence" value="ECO:0007669"/>
    <property type="project" value="TreeGrafter"/>
</dbReference>
<dbReference type="GO" id="GO:0005654">
    <property type="term" value="C:nucleoplasm"/>
    <property type="evidence" value="ECO:0007669"/>
    <property type="project" value="UniProtKB-SubCell"/>
</dbReference>
<evidence type="ECO:0000313" key="30">
    <source>
        <dbReference type="Proteomes" id="UP000820818"/>
    </source>
</evidence>
<feature type="domain" description="Helicase C-terminal" evidence="28">
    <location>
        <begin position="247"/>
        <end position="392"/>
    </location>
</feature>
<dbReference type="PROSITE" id="PS51194">
    <property type="entry name" value="HELICASE_CTER"/>
    <property type="match status" value="1"/>
</dbReference>
<dbReference type="FunFam" id="3.40.50.300:FF:000614">
    <property type="entry name" value="ATP-dependent DNA helicase"/>
    <property type="match status" value="1"/>
</dbReference>
<dbReference type="GO" id="GO:0043138">
    <property type="term" value="F:3'-5' DNA helicase activity"/>
    <property type="evidence" value="ECO:0007669"/>
    <property type="project" value="UniProtKB-EC"/>
</dbReference>
<accession>A0AAD5LSQ4</accession>
<keyword evidence="10" id="KW-0378">Hydrolase</keyword>
<dbReference type="NCBIfam" id="TIGR00614">
    <property type="entry name" value="recQ_fam"/>
    <property type="match status" value="1"/>
</dbReference>
<feature type="compositionally biased region" description="Polar residues" evidence="26">
    <location>
        <begin position="742"/>
        <end position="771"/>
    </location>
</feature>
<dbReference type="GO" id="GO:0006260">
    <property type="term" value="P:DNA replication"/>
    <property type="evidence" value="ECO:0007669"/>
    <property type="project" value="UniProtKB-KW"/>
</dbReference>
<dbReference type="GO" id="GO:0003677">
    <property type="term" value="F:DNA binding"/>
    <property type="evidence" value="ECO:0007669"/>
    <property type="project" value="UniProtKB-KW"/>
</dbReference>
<keyword evidence="8" id="KW-0547">Nucleotide-binding</keyword>
<dbReference type="PROSITE" id="PS51192">
    <property type="entry name" value="HELICASE_ATP_BIND_1"/>
    <property type="match status" value="1"/>
</dbReference>
<evidence type="ECO:0000256" key="13">
    <source>
        <dbReference type="ARBA" id="ARBA00022840"/>
    </source>
</evidence>
<protein>
    <recommendedName>
        <fullName evidence="22">ATP-dependent DNA helicase Q5</fullName>
        <ecNumber evidence="20">5.6.2.4</ecNumber>
    </recommendedName>
    <alternativeName>
        <fullName evidence="23">DNA 3'-5' helicase RecQ5</fullName>
    </alternativeName>
    <alternativeName>
        <fullName evidence="24">DNA helicase, RecQ-like type 5</fullName>
    </alternativeName>
    <alternativeName>
        <fullName evidence="25">RecQ protein-like 5</fullName>
    </alternativeName>
</protein>
<evidence type="ECO:0000256" key="18">
    <source>
        <dbReference type="ARBA" id="ARBA00023306"/>
    </source>
</evidence>
<evidence type="ECO:0000256" key="17">
    <source>
        <dbReference type="ARBA" id="ARBA00023242"/>
    </source>
</evidence>
<dbReference type="EC" id="5.6.2.4" evidence="20"/>
<dbReference type="GO" id="GO:0005524">
    <property type="term" value="F:ATP binding"/>
    <property type="evidence" value="ECO:0007669"/>
    <property type="project" value="UniProtKB-KW"/>
</dbReference>
<comment type="similarity">
    <text evidence="3">Belongs to the helicase family. RecQ subfamily.</text>
</comment>
<evidence type="ECO:0000256" key="10">
    <source>
        <dbReference type="ARBA" id="ARBA00022801"/>
    </source>
</evidence>
<dbReference type="InterPro" id="IPR004589">
    <property type="entry name" value="DNA_helicase_ATP-dep_RecQ"/>
</dbReference>
<keyword evidence="9" id="KW-0227">DNA damage</keyword>
<evidence type="ECO:0000256" key="21">
    <source>
        <dbReference type="ARBA" id="ARBA00049360"/>
    </source>
</evidence>
<evidence type="ECO:0000256" key="26">
    <source>
        <dbReference type="SAM" id="MobiDB-lite"/>
    </source>
</evidence>
<keyword evidence="6" id="KW-0235">DNA replication</keyword>
<evidence type="ECO:0000313" key="29">
    <source>
        <dbReference type="EMBL" id="KAI9563283.1"/>
    </source>
</evidence>
<dbReference type="GO" id="GO:0005694">
    <property type="term" value="C:chromosome"/>
    <property type="evidence" value="ECO:0007669"/>
    <property type="project" value="InterPro"/>
</dbReference>
<feature type="compositionally biased region" description="Basic residues" evidence="26">
    <location>
        <begin position="778"/>
        <end position="788"/>
    </location>
</feature>
<dbReference type="GO" id="GO:0046872">
    <property type="term" value="F:metal ion binding"/>
    <property type="evidence" value="ECO:0007669"/>
    <property type="project" value="UniProtKB-KW"/>
</dbReference>
<reference evidence="29 30" key="1">
    <citation type="submission" date="2022-05" db="EMBL/GenBank/DDBJ databases">
        <title>A multi-omics perspective on studying reproductive biology in Daphnia sinensis.</title>
        <authorList>
            <person name="Jia J."/>
        </authorList>
    </citation>
    <scope>NUCLEOTIDE SEQUENCE [LARGE SCALE GENOMIC DNA]</scope>
    <source>
        <strain evidence="29 30">WSL</strain>
    </source>
</reference>
<dbReference type="InterPro" id="IPR032284">
    <property type="entry name" value="RecQ_Zn-bd"/>
</dbReference>
<dbReference type="InterPro" id="IPR011545">
    <property type="entry name" value="DEAD/DEAH_box_helicase_dom"/>
</dbReference>
<keyword evidence="7" id="KW-0479">Metal-binding</keyword>
<dbReference type="Pfam" id="PF08236">
    <property type="entry name" value="SRI"/>
    <property type="match status" value="1"/>
</dbReference>
<dbReference type="GO" id="GO:0000724">
    <property type="term" value="P:double-strand break repair via homologous recombination"/>
    <property type="evidence" value="ECO:0007669"/>
    <property type="project" value="TreeGrafter"/>
</dbReference>
<feature type="domain" description="Helicase ATP-binding" evidence="27">
    <location>
        <begin position="32"/>
        <end position="207"/>
    </location>
</feature>
<dbReference type="Pfam" id="PF16124">
    <property type="entry name" value="RecQ_Zn_bind"/>
    <property type="match status" value="1"/>
</dbReference>
<evidence type="ECO:0000256" key="11">
    <source>
        <dbReference type="ARBA" id="ARBA00022806"/>
    </source>
</evidence>
<dbReference type="InterPro" id="IPR013257">
    <property type="entry name" value="SRI"/>
</dbReference>
<evidence type="ECO:0000256" key="8">
    <source>
        <dbReference type="ARBA" id="ARBA00022741"/>
    </source>
</evidence>
<evidence type="ECO:0000256" key="2">
    <source>
        <dbReference type="ARBA" id="ARBA00004642"/>
    </source>
</evidence>
<keyword evidence="4" id="KW-0597">Phosphoprotein</keyword>
<keyword evidence="30" id="KW-1185">Reference proteome</keyword>
<proteinExistence type="inferred from homology"/>
<dbReference type="GO" id="GO:0045934">
    <property type="term" value="P:negative regulation of nucleobase-containing compound metabolic process"/>
    <property type="evidence" value="ECO:0007669"/>
    <property type="project" value="UniProtKB-ARBA"/>
</dbReference>
<dbReference type="FunFam" id="3.40.50.300:FF:000444">
    <property type="entry name" value="ATP-dependent DNA helicase"/>
    <property type="match status" value="1"/>
</dbReference>
<dbReference type="PANTHER" id="PTHR13710:SF152">
    <property type="entry name" value="ATP-DEPENDENT DNA HELICASE Q5"/>
    <property type="match status" value="1"/>
</dbReference>